<feature type="transmembrane region" description="Helical" evidence="2">
    <location>
        <begin position="6"/>
        <end position="23"/>
    </location>
</feature>
<evidence type="ECO:0000313" key="4">
    <source>
        <dbReference type="EMBL" id="OTP26890.1"/>
    </source>
</evidence>
<proteinExistence type="predicted"/>
<sequence>MDFLSFLFWVIETLPLVIGIYILSEGRLGWKLTSLMTVSFIPLFFVKITFPKINGLSIILFILFFLISYYKTKKIIKSIFICSIPMVLQTSSIFLAELLLWQIYDINSIQESSQIIMVTVIENFLSAAIVIIGSFITRLFMRRYSIDDLLDGKYGILFILFPLLGEIIFSINIYFIKIDDFLNDDRIRGNIILFTIFSIVLLLVVFILFRVIFNNLKIENERKQNQQLSIYMKELEKQNDEIRKIRHDYLNIMTTMSGYLEQEDVKGLQVYFSDKIRPLGEKIEKNDAQLGRLTYIRIPEIKAILATKLLQAQKSEIRLIVDIVDPVENFHMDTLKLSRALGIILDNAMEAAKESEEPQLDLSFVEKKNEHFILVKNTYRETPPIHLIFKQGFSTKGENRGLGLSNLREIFSDCENVSLNTYVDDEKHFFFQEISINY</sequence>
<evidence type="ECO:0000259" key="3">
    <source>
        <dbReference type="Pfam" id="PF14501"/>
    </source>
</evidence>
<feature type="transmembrane region" description="Helical" evidence="2">
    <location>
        <begin position="115"/>
        <end position="136"/>
    </location>
</feature>
<comment type="caution">
    <text evidence="4">The sequence shown here is derived from an EMBL/GenBank/DDBJ whole genome shotgun (WGS) entry which is preliminary data.</text>
</comment>
<name>A0A1I4PEW6_ENTMU</name>
<feature type="transmembrane region" description="Helical" evidence="2">
    <location>
        <begin position="156"/>
        <end position="176"/>
    </location>
</feature>
<feature type="transmembrane region" description="Helical" evidence="2">
    <location>
        <begin position="191"/>
        <end position="213"/>
    </location>
</feature>
<dbReference type="SUPFAM" id="SSF55874">
    <property type="entry name" value="ATPase domain of HSP90 chaperone/DNA topoisomerase II/histidine kinase"/>
    <property type="match status" value="1"/>
</dbReference>
<dbReference type="Gene3D" id="3.30.565.10">
    <property type="entry name" value="Histidine kinase-like ATPase, C-terminal domain"/>
    <property type="match status" value="1"/>
</dbReference>
<dbReference type="RefSeq" id="WP_177187692.1">
    <property type="nucleotide sequence ID" value="NZ_CABHEA010000017.1"/>
</dbReference>
<dbReference type="GO" id="GO:0042802">
    <property type="term" value="F:identical protein binding"/>
    <property type="evidence" value="ECO:0007669"/>
    <property type="project" value="TreeGrafter"/>
</dbReference>
<accession>A0A1I4PEW6</accession>
<dbReference type="Pfam" id="PF14501">
    <property type="entry name" value="HATPase_c_5"/>
    <property type="match status" value="1"/>
</dbReference>
<evidence type="ECO:0000256" key="1">
    <source>
        <dbReference type="SAM" id="Coils"/>
    </source>
</evidence>
<dbReference type="AlphaFoldDB" id="A0A1I4PEW6"/>
<dbReference type="PANTHER" id="PTHR40448:SF1">
    <property type="entry name" value="TWO-COMPONENT SENSOR HISTIDINE KINASE"/>
    <property type="match status" value="1"/>
</dbReference>
<gene>
    <name evidence="4" type="ORF">A5802_000624</name>
</gene>
<evidence type="ECO:0000313" key="5">
    <source>
        <dbReference type="Proteomes" id="UP000195024"/>
    </source>
</evidence>
<dbReference type="InterPro" id="IPR036890">
    <property type="entry name" value="HATPase_C_sf"/>
</dbReference>
<protein>
    <recommendedName>
        <fullName evidence="3">Sensor histidine kinase NatK-like C-terminal domain-containing protein</fullName>
    </recommendedName>
</protein>
<feature type="coiled-coil region" evidence="1">
    <location>
        <begin position="218"/>
        <end position="252"/>
    </location>
</feature>
<keyword evidence="2" id="KW-1133">Transmembrane helix</keyword>
<feature type="transmembrane region" description="Helical" evidence="2">
    <location>
        <begin position="79"/>
        <end position="103"/>
    </location>
</feature>
<dbReference type="PANTHER" id="PTHR40448">
    <property type="entry name" value="TWO-COMPONENT SENSOR HISTIDINE KINASE"/>
    <property type="match status" value="1"/>
</dbReference>
<feature type="domain" description="Sensor histidine kinase NatK-like C-terminal" evidence="3">
    <location>
        <begin position="333"/>
        <end position="436"/>
    </location>
</feature>
<organism evidence="4 5">
    <name type="scientific">Enterococcus mundtii</name>
    <dbReference type="NCBI Taxonomy" id="53346"/>
    <lineage>
        <taxon>Bacteria</taxon>
        <taxon>Bacillati</taxon>
        <taxon>Bacillota</taxon>
        <taxon>Bacilli</taxon>
        <taxon>Lactobacillales</taxon>
        <taxon>Enterococcaceae</taxon>
        <taxon>Enterococcus</taxon>
    </lineage>
</organism>
<dbReference type="InterPro" id="IPR032834">
    <property type="entry name" value="NatK-like_C"/>
</dbReference>
<dbReference type="EMBL" id="NGMS01000001">
    <property type="protein sequence ID" value="OTP26890.1"/>
    <property type="molecule type" value="Genomic_DNA"/>
</dbReference>
<reference evidence="4 5" key="1">
    <citation type="submission" date="2017-05" db="EMBL/GenBank/DDBJ databases">
        <title>The Genome Sequence of Enterococcus mundtii 6B1_DIV0119.</title>
        <authorList>
            <consortium name="The Broad Institute Genomics Platform"/>
            <consortium name="The Broad Institute Genomic Center for Infectious Diseases"/>
            <person name="Earl A."/>
            <person name="Manson A."/>
            <person name="Schwartman J."/>
            <person name="Gilmore M."/>
            <person name="Abouelleil A."/>
            <person name="Cao P."/>
            <person name="Chapman S."/>
            <person name="Cusick C."/>
            <person name="Shea T."/>
            <person name="Young S."/>
            <person name="Neafsey D."/>
            <person name="Nusbaum C."/>
            <person name="Birren B."/>
        </authorList>
    </citation>
    <scope>NUCLEOTIDE SEQUENCE [LARGE SCALE GENOMIC DNA]</scope>
    <source>
        <strain evidence="4 5">6B1_DIV0119</strain>
    </source>
</reference>
<keyword evidence="2" id="KW-0812">Transmembrane</keyword>
<dbReference type="Proteomes" id="UP000195024">
    <property type="component" value="Unassembled WGS sequence"/>
</dbReference>
<keyword evidence="1" id="KW-0175">Coiled coil</keyword>
<keyword evidence="2" id="KW-0472">Membrane</keyword>
<evidence type="ECO:0000256" key="2">
    <source>
        <dbReference type="SAM" id="Phobius"/>
    </source>
</evidence>